<keyword evidence="2 7" id="KW-0813">Transport</keyword>
<dbReference type="Pfam" id="PF00528">
    <property type="entry name" value="BPD_transp_1"/>
    <property type="match status" value="1"/>
</dbReference>
<keyword evidence="10" id="KW-1185">Reference proteome</keyword>
<dbReference type="RefSeq" id="WP_197311504.1">
    <property type="nucleotide sequence ID" value="NZ_JADZLT010000050.1"/>
</dbReference>
<organism evidence="9 10">
    <name type="scientific">Methylobrevis albus</name>
    <dbReference type="NCBI Taxonomy" id="2793297"/>
    <lineage>
        <taxon>Bacteria</taxon>
        <taxon>Pseudomonadati</taxon>
        <taxon>Pseudomonadota</taxon>
        <taxon>Alphaproteobacteria</taxon>
        <taxon>Hyphomicrobiales</taxon>
        <taxon>Pleomorphomonadaceae</taxon>
        <taxon>Methylobrevis</taxon>
    </lineage>
</organism>
<name>A0A931I253_9HYPH</name>
<dbReference type="AlphaFoldDB" id="A0A931I253"/>
<keyword evidence="4 7" id="KW-0812">Transmembrane</keyword>
<comment type="similarity">
    <text evidence="7">Belongs to the binding-protein-dependent transport system permease family.</text>
</comment>
<dbReference type="Gene3D" id="1.10.3720.10">
    <property type="entry name" value="MetI-like"/>
    <property type="match status" value="1"/>
</dbReference>
<comment type="caution">
    <text evidence="9">The sequence shown here is derived from an EMBL/GenBank/DDBJ whole genome shotgun (WGS) entry which is preliminary data.</text>
</comment>
<dbReference type="PROSITE" id="PS50928">
    <property type="entry name" value="ABC_TM1"/>
    <property type="match status" value="1"/>
</dbReference>
<feature type="transmembrane region" description="Helical" evidence="7">
    <location>
        <begin position="82"/>
        <end position="104"/>
    </location>
</feature>
<dbReference type="PANTHER" id="PTHR32243:SF18">
    <property type="entry name" value="INNER MEMBRANE ABC TRANSPORTER PERMEASE PROTEIN YCJP"/>
    <property type="match status" value="1"/>
</dbReference>
<feature type="transmembrane region" description="Helical" evidence="7">
    <location>
        <begin position="116"/>
        <end position="136"/>
    </location>
</feature>
<accession>A0A931I253</accession>
<dbReference type="Proteomes" id="UP000631694">
    <property type="component" value="Unassembled WGS sequence"/>
</dbReference>
<keyword evidence="3" id="KW-1003">Cell membrane</keyword>
<feature type="transmembrane region" description="Helical" evidence="7">
    <location>
        <begin position="252"/>
        <end position="273"/>
    </location>
</feature>
<evidence type="ECO:0000256" key="5">
    <source>
        <dbReference type="ARBA" id="ARBA00022989"/>
    </source>
</evidence>
<gene>
    <name evidence="9" type="ORF">I5731_11435</name>
</gene>
<proteinExistence type="inferred from homology"/>
<evidence type="ECO:0000259" key="8">
    <source>
        <dbReference type="PROSITE" id="PS50928"/>
    </source>
</evidence>
<evidence type="ECO:0000313" key="10">
    <source>
        <dbReference type="Proteomes" id="UP000631694"/>
    </source>
</evidence>
<reference evidence="9" key="1">
    <citation type="submission" date="2020-12" db="EMBL/GenBank/DDBJ databases">
        <title>Methylobrevis albus sp. nov., isolated from fresh water lack sediment.</title>
        <authorList>
            <person name="Zou Q."/>
        </authorList>
    </citation>
    <scope>NUCLEOTIDE SEQUENCE</scope>
    <source>
        <strain evidence="9">L22</strain>
    </source>
</reference>
<feature type="transmembrane region" description="Helical" evidence="7">
    <location>
        <begin position="187"/>
        <end position="215"/>
    </location>
</feature>
<dbReference type="InterPro" id="IPR035906">
    <property type="entry name" value="MetI-like_sf"/>
</dbReference>
<dbReference type="GO" id="GO:0005886">
    <property type="term" value="C:plasma membrane"/>
    <property type="evidence" value="ECO:0007669"/>
    <property type="project" value="UniProtKB-SubCell"/>
</dbReference>
<dbReference type="EMBL" id="JADZLT010000050">
    <property type="protein sequence ID" value="MBH0238437.1"/>
    <property type="molecule type" value="Genomic_DNA"/>
</dbReference>
<sequence>MTEVSASAARRGLRLRGLAENAALVAAVIAFLAPLVWLYSTAYKPAREIFQIPPALAFTPTLENFRVLLELYDLPSLVSSSLGISLGTTAVALLVGVPGGYALARSRWKHATTLAYALLAIRMMPRVVTLMPFYLMMRDVGLLGTIWAVVLTNATLSAGFVVWMMFSYFRALPPEAEYAAQIDGRTAFGAFLFVAVPLVVPGIVASALFSIMLSWNDFLTPVFLTGVDSKPLSVALLSAYGTKDVSWGTMGALAHFATLPIVLIALVLNRYFIQGLTRGMH</sequence>
<feature type="domain" description="ABC transmembrane type-1" evidence="8">
    <location>
        <begin position="78"/>
        <end position="268"/>
    </location>
</feature>
<keyword evidence="6 7" id="KW-0472">Membrane</keyword>
<evidence type="ECO:0000256" key="1">
    <source>
        <dbReference type="ARBA" id="ARBA00004651"/>
    </source>
</evidence>
<evidence type="ECO:0000313" key="9">
    <source>
        <dbReference type="EMBL" id="MBH0238437.1"/>
    </source>
</evidence>
<dbReference type="InterPro" id="IPR050901">
    <property type="entry name" value="BP-dep_ABC_trans_perm"/>
</dbReference>
<dbReference type="SUPFAM" id="SSF161098">
    <property type="entry name" value="MetI-like"/>
    <property type="match status" value="1"/>
</dbReference>
<feature type="transmembrane region" description="Helical" evidence="7">
    <location>
        <begin position="21"/>
        <end position="40"/>
    </location>
</feature>
<evidence type="ECO:0000256" key="3">
    <source>
        <dbReference type="ARBA" id="ARBA00022475"/>
    </source>
</evidence>
<feature type="transmembrane region" description="Helical" evidence="7">
    <location>
        <begin position="142"/>
        <end position="166"/>
    </location>
</feature>
<dbReference type="CDD" id="cd06261">
    <property type="entry name" value="TM_PBP2"/>
    <property type="match status" value="1"/>
</dbReference>
<evidence type="ECO:0000256" key="7">
    <source>
        <dbReference type="RuleBase" id="RU363032"/>
    </source>
</evidence>
<keyword evidence="5 7" id="KW-1133">Transmembrane helix</keyword>
<evidence type="ECO:0000256" key="2">
    <source>
        <dbReference type="ARBA" id="ARBA00022448"/>
    </source>
</evidence>
<evidence type="ECO:0000256" key="6">
    <source>
        <dbReference type="ARBA" id="ARBA00023136"/>
    </source>
</evidence>
<dbReference type="PANTHER" id="PTHR32243">
    <property type="entry name" value="MALTOSE TRANSPORT SYSTEM PERMEASE-RELATED"/>
    <property type="match status" value="1"/>
</dbReference>
<protein>
    <submittedName>
        <fullName evidence="9">Carbohydrate ABC transporter permease</fullName>
    </submittedName>
</protein>
<dbReference type="InterPro" id="IPR000515">
    <property type="entry name" value="MetI-like"/>
</dbReference>
<comment type="subcellular location">
    <subcellularLocation>
        <location evidence="1 7">Cell membrane</location>
        <topology evidence="1 7">Multi-pass membrane protein</topology>
    </subcellularLocation>
</comment>
<dbReference type="GO" id="GO:0055085">
    <property type="term" value="P:transmembrane transport"/>
    <property type="evidence" value="ECO:0007669"/>
    <property type="project" value="InterPro"/>
</dbReference>
<evidence type="ECO:0000256" key="4">
    <source>
        <dbReference type="ARBA" id="ARBA00022692"/>
    </source>
</evidence>